<dbReference type="PANTHER" id="PTHR14492">
    <property type="entry name" value="JBTS17"/>
    <property type="match status" value="1"/>
</dbReference>
<organism evidence="2 3">
    <name type="scientific">Nyctibius bracteatus</name>
    <name type="common">Rufous potoo</name>
    <dbReference type="NCBI Taxonomy" id="48426"/>
    <lineage>
        <taxon>Eukaryota</taxon>
        <taxon>Metazoa</taxon>
        <taxon>Chordata</taxon>
        <taxon>Craniata</taxon>
        <taxon>Vertebrata</taxon>
        <taxon>Euteleostomi</taxon>
        <taxon>Archelosauria</taxon>
        <taxon>Archosauria</taxon>
        <taxon>Dinosauria</taxon>
        <taxon>Saurischia</taxon>
        <taxon>Theropoda</taxon>
        <taxon>Coelurosauria</taxon>
        <taxon>Aves</taxon>
        <taxon>Neognathae</taxon>
        <taxon>Neoaves</taxon>
        <taxon>Strisores</taxon>
        <taxon>Caprimulgiformes</taxon>
        <taxon>Nyctibiidae</taxon>
        <taxon>Nyctibius</taxon>
    </lineage>
</organism>
<comment type="caution">
    <text evidence="2">The sequence shown here is derived from an EMBL/GenBank/DDBJ whole genome shotgun (WGS) entry which is preliminary data.</text>
</comment>
<feature type="compositionally biased region" description="Polar residues" evidence="1">
    <location>
        <begin position="93"/>
        <end position="105"/>
    </location>
</feature>
<feature type="non-terminal residue" evidence="2">
    <location>
        <position position="120"/>
    </location>
</feature>
<feature type="non-terminal residue" evidence="2">
    <location>
        <position position="1"/>
    </location>
</feature>
<gene>
    <name evidence="2" type="primary">Cplane1_3</name>
    <name evidence="2" type="ORF">NYCBRA_R09999</name>
</gene>
<dbReference type="GO" id="GO:0060271">
    <property type="term" value="P:cilium assembly"/>
    <property type="evidence" value="ECO:0007669"/>
    <property type="project" value="TreeGrafter"/>
</dbReference>
<reference evidence="2 3" key="1">
    <citation type="submission" date="2019-09" db="EMBL/GenBank/DDBJ databases">
        <title>Bird 10,000 Genomes (B10K) Project - Family phase.</title>
        <authorList>
            <person name="Zhang G."/>
        </authorList>
    </citation>
    <scope>NUCLEOTIDE SEQUENCE [LARGE SCALE GENOMIC DNA]</scope>
    <source>
        <strain evidence="2">B10K-CU-031-10</strain>
        <tissue evidence="2">Muscle</tissue>
    </source>
</reference>
<proteinExistence type="predicted"/>
<dbReference type="PANTHER" id="PTHR14492:SF4">
    <property type="entry name" value="CILIOGENESIS AND PLANAR POLARITY EFFECTOR 1"/>
    <property type="match status" value="1"/>
</dbReference>
<evidence type="ECO:0000256" key="1">
    <source>
        <dbReference type="SAM" id="MobiDB-lite"/>
    </source>
</evidence>
<protein>
    <submittedName>
        <fullName evidence="2">CPLN1 protein</fullName>
    </submittedName>
</protein>
<evidence type="ECO:0000313" key="2">
    <source>
        <dbReference type="EMBL" id="NXF42037.1"/>
    </source>
</evidence>
<keyword evidence="3" id="KW-1185">Reference proteome</keyword>
<dbReference type="AlphaFoldDB" id="A0A7K8TI99"/>
<feature type="region of interest" description="Disordered" evidence="1">
    <location>
        <begin position="93"/>
        <end position="120"/>
    </location>
</feature>
<dbReference type="Proteomes" id="UP000538472">
    <property type="component" value="Unassembled WGS sequence"/>
</dbReference>
<name>A0A7K8TI99_9AVES</name>
<sequence length="120" mass="12973">NIDISASDGQPSQTVVSAVSSVASNTSICANKQGVKEEVPTEEKLNTSETVRQMLQDEMFKLIQLQQINFMSLMQIVQSPFASLPNVQQILQQHQSVHLQGSQPAHTAEGSGSPEAQLPT</sequence>
<dbReference type="GO" id="GO:0035869">
    <property type="term" value="C:ciliary transition zone"/>
    <property type="evidence" value="ECO:0007669"/>
    <property type="project" value="TreeGrafter"/>
</dbReference>
<dbReference type="InterPro" id="IPR028236">
    <property type="entry name" value="CPLANE1"/>
</dbReference>
<evidence type="ECO:0000313" key="3">
    <source>
        <dbReference type="Proteomes" id="UP000538472"/>
    </source>
</evidence>
<dbReference type="EMBL" id="VWZB01006774">
    <property type="protein sequence ID" value="NXF42037.1"/>
    <property type="molecule type" value="Genomic_DNA"/>
</dbReference>
<accession>A0A7K8TI99</accession>